<gene>
    <name evidence="1" type="ORF">BD410DRAFT_789456</name>
</gene>
<dbReference type="Proteomes" id="UP000294933">
    <property type="component" value="Unassembled WGS sequence"/>
</dbReference>
<dbReference type="VEuPathDB" id="FungiDB:BD410DRAFT_789456"/>
<reference evidence="1 2" key="1">
    <citation type="submission" date="2018-06" db="EMBL/GenBank/DDBJ databases">
        <title>A transcriptomic atlas of mushroom development highlights an independent origin of complex multicellularity.</title>
        <authorList>
            <consortium name="DOE Joint Genome Institute"/>
            <person name="Krizsan K."/>
            <person name="Almasi E."/>
            <person name="Merenyi Z."/>
            <person name="Sahu N."/>
            <person name="Viragh M."/>
            <person name="Koszo T."/>
            <person name="Mondo S."/>
            <person name="Kiss B."/>
            <person name="Balint B."/>
            <person name="Kues U."/>
            <person name="Barry K."/>
            <person name="Hegedus J.C."/>
            <person name="Henrissat B."/>
            <person name="Johnson J."/>
            <person name="Lipzen A."/>
            <person name="Ohm R."/>
            <person name="Nagy I."/>
            <person name="Pangilinan J."/>
            <person name="Yan J."/>
            <person name="Xiong Y."/>
            <person name="Grigoriev I.V."/>
            <person name="Hibbett D.S."/>
            <person name="Nagy L.G."/>
        </authorList>
    </citation>
    <scope>NUCLEOTIDE SEQUENCE [LARGE SCALE GENOMIC DNA]</scope>
    <source>
        <strain evidence="1 2">SZMC22713</strain>
    </source>
</reference>
<organism evidence="1 2">
    <name type="scientific">Rickenella mellea</name>
    <dbReference type="NCBI Taxonomy" id="50990"/>
    <lineage>
        <taxon>Eukaryota</taxon>
        <taxon>Fungi</taxon>
        <taxon>Dikarya</taxon>
        <taxon>Basidiomycota</taxon>
        <taxon>Agaricomycotina</taxon>
        <taxon>Agaricomycetes</taxon>
        <taxon>Hymenochaetales</taxon>
        <taxon>Rickenellaceae</taxon>
        <taxon>Rickenella</taxon>
    </lineage>
</organism>
<evidence type="ECO:0000313" key="2">
    <source>
        <dbReference type="Proteomes" id="UP000294933"/>
    </source>
</evidence>
<dbReference type="OrthoDB" id="2269034at2759"/>
<dbReference type="InterPro" id="IPR032675">
    <property type="entry name" value="LRR_dom_sf"/>
</dbReference>
<evidence type="ECO:0000313" key="1">
    <source>
        <dbReference type="EMBL" id="TDL21711.1"/>
    </source>
</evidence>
<dbReference type="SUPFAM" id="SSF52047">
    <property type="entry name" value="RNI-like"/>
    <property type="match status" value="1"/>
</dbReference>
<name>A0A4Y7Q304_9AGAM</name>
<dbReference type="EMBL" id="ML170179">
    <property type="protein sequence ID" value="TDL21711.1"/>
    <property type="molecule type" value="Genomic_DNA"/>
</dbReference>
<dbReference type="AlphaFoldDB" id="A0A4Y7Q304"/>
<protein>
    <submittedName>
        <fullName evidence="1">Uncharacterized protein</fullName>
    </submittedName>
</protein>
<accession>A0A4Y7Q304</accession>
<proteinExistence type="predicted"/>
<keyword evidence="2" id="KW-1185">Reference proteome</keyword>
<dbReference type="Gene3D" id="3.80.10.10">
    <property type="entry name" value="Ribonuclease Inhibitor"/>
    <property type="match status" value="1"/>
</dbReference>
<sequence>MASSSVWIKDSTIDLLQAALERVKANNGEVATNSRWGPWVPDLKPEDPGFSFAEGRWLRELKELDEAMRVFHNGVREGIHLLDQKRVKASVTRKSSKDSIPNEVLSRIFETAYDCDIWDNEFSRRVSHVSRRFRMVALDTPFIWSVLHNAQSAEELETFLTRSRNAKLTVCLNEHFGTPKYLAPKLSIGQFLRQVGKPEILRRWYEFRCWLENSDHFAVMRQVLGKRCDLPFLQSMTLARTPHSDCPPLADACKLWRTPVLHHIACKDMILPNKTRVPTLKSAVLDFRSYLSSENLTKALSAVAKIEMLTIRANSHANFCASPPAKTTKLVELKSMTVLPPDTGTYSPTVASQTIFQWFNAHNLTKLTIHPGSSLMMGSDRAFGMTFYGDNPYPVLEELSVICKCFTAFGGNAFPIALDKVPSLRTLSIIGSPMANADIKMLCQRGLRFPQLRTLRLHRCSSIDDAAIRDVVAELRRDPQWSEFQRLELFHCQSLSLDYLKRLKDSLGEKFQYVSAGMYFAGWGASI</sequence>